<keyword evidence="4" id="KW-1185">Reference proteome</keyword>
<dbReference type="RefSeq" id="WP_133327241.1">
    <property type="nucleotide sequence ID" value="NZ_SMYL01000003.1"/>
</dbReference>
<feature type="domain" description="SseB protein C-terminal" evidence="2">
    <location>
        <begin position="142"/>
        <end position="249"/>
    </location>
</feature>
<dbReference type="InterPro" id="IPR027945">
    <property type="entry name" value="SseB_C"/>
</dbReference>
<dbReference type="EMBL" id="SMYL01000003">
    <property type="protein sequence ID" value="TDK66399.1"/>
    <property type="molecule type" value="Genomic_DNA"/>
</dbReference>
<evidence type="ECO:0000259" key="1">
    <source>
        <dbReference type="Pfam" id="PF07179"/>
    </source>
</evidence>
<dbReference type="Proteomes" id="UP000294829">
    <property type="component" value="Unassembled WGS sequence"/>
</dbReference>
<gene>
    <name evidence="3" type="ORF">E2I14_07955</name>
</gene>
<reference evidence="3 4" key="1">
    <citation type="submission" date="2019-03" db="EMBL/GenBank/DDBJ databases">
        <title>Sapientia aquatica gen. nov., sp. nov., isolated from a crater lake.</title>
        <authorList>
            <person name="Felfoldi T."/>
            <person name="Szabo A."/>
            <person name="Toth E."/>
            <person name="Schumann P."/>
            <person name="Keki Z."/>
            <person name="Marialigeti K."/>
            <person name="Mathe I."/>
        </authorList>
    </citation>
    <scope>NUCLEOTIDE SEQUENCE [LARGE SCALE GENOMIC DNA]</scope>
    <source>
        <strain evidence="3 4">SA-152</strain>
    </source>
</reference>
<dbReference type="OrthoDB" id="5622177at2"/>
<dbReference type="Pfam" id="PF07179">
    <property type="entry name" value="SseB"/>
    <property type="match status" value="1"/>
</dbReference>
<feature type="domain" description="SseB protein N-terminal" evidence="1">
    <location>
        <begin position="10"/>
        <end position="126"/>
    </location>
</feature>
<dbReference type="InterPro" id="IPR009839">
    <property type="entry name" value="SseB_N"/>
</dbReference>
<proteinExistence type="predicted"/>
<evidence type="ECO:0000313" key="4">
    <source>
        <dbReference type="Proteomes" id="UP000294829"/>
    </source>
</evidence>
<evidence type="ECO:0000313" key="3">
    <source>
        <dbReference type="EMBL" id="TDK66399.1"/>
    </source>
</evidence>
<sequence length="264" mass="29597">MIIDEESPLDIALRLAADEPAHRPDFYKKLLESTVYILGKSENQIEGAQTIAPGEKISIQNWEKNDGSPVIPFFSTLIKLQTILDKETSYLALPARSLFEITKGSSLVLNPKLKYGKEFFPNEIEALLTYNVNRLAEQRVTQKETQVLLGQPATYPSKMVESLTAFFSIRNNVKAAYLAMMHDPSQDEKPHLIVGIEVDGDYVQIIREAGVVAGDTNLNGEPVDLIRVDPNEQGLSKYFKRDVKPFYERSWGGKLKFVLGIGHA</sequence>
<dbReference type="AlphaFoldDB" id="A0A4R5W4A5"/>
<dbReference type="Pfam" id="PF14581">
    <property type="entry name" value="SseB_C"/>
    <property type="match status" value="1"/>
</dbReference>
<organism evidence="3 4">
    <name type="scientific">Sapientia aquatica</name>
    <dbReference type="NCBI Taxonomy" id="1549640"/>
    <lineage>
        <taxon>Bacteria</taxon>
        <taxon>Pseudomonadati</taxon>
        <taxon>Pseudomonadota</taxon>
        <taxon>Betaproteobacteria</taxon>
        <taxon>Burkholderiales</taxon>
        <taxon>Oxalobacteraceae</taxon>
        <taxon>Sapientia</taxon>
    </lineage>
</organism>
<name>A0A4R5W4A5_9BURK</name>
<evidence type="ECO:0000259" key="2">
    <source>
        <dbReference type="Pfam" id="PF14581"/>
    </source>
</evidence>
<protein>
    <submittedName>
        <fullName evidence="3">Enhanced serine sensitivity protein SseB</fullName>
    </submittedName>
</protein>
<accession>A0A4R5W4A5</accession>
<comment type="caution">
    <text evidence="3">The sequence shown here is derived from an EMBL/GenBank/DDBJ whole genome shotgun (WGS) entry which is preliminary data.</text>
</comment>